<sequence length="316" mass="35679">MAKTLSEIAPGDHACVVMDSDEQHWEVAAGYVAGGLAHGEKIFYYDGGRSTEPLMRRLREDNVDVARHIRTRQLTVVPPEVTNRLWTLRVDELSAMVSQKVGEALREGYSGVRIAEEPTGTKHLPNGHTVAEYDRALQYSLRGRPITLLCQYERADWSARALDELCANHHIKLITPAIYDDGLLRVTRQGTFRTRVAGEVDFSNRHLIRGVIERELDAALRAAETSREISVHLESLRFADVTAVVQFVQAAEAFPESHKLVLYDAHPQLRRVMDKCGAAFTTQLSLRDRRDHDDRDEIDDDDADQEDWAEPLEGTL</sequence>
<evidence type="ECO:0000313" key="4">
    <source>
        <dbReference type="Proteomes" id="UP001428817"/>
    </source>
</evidence>
<proteinExistence type="predicted"/>
<keyword evidence="4" id="KW-1185">Reference proteome</keyword>
<dbReference type="PROSITE" id="PS50801">
    <property type="entry name" value="STAS"/>
    <property type="match status" value="1"/>
</dbReference>
<dbReference type="RefSeq" id="WP_345703564.1">
    <property type="nucleotide sequence ID" value="NZ_BAABJP010000067.1"/>
</dbReference>
<dbReference type="InterPro" id="IPR036513">
    <property type="entry name" value="STAS_dom_sf"/>
</dbReference>
<evidence type="ECO:0000313" key="3">
    <source>
        <dbReference type="EMBL" id="GAA5175579.1"/>
    </source>
</evidence>
<accession>A0ABP9RDA1</accession>
<dbReference type="Proteomes" id="UP001428817">
    <property type="component" value="Unassembled WGS sequence"/>
</dbReference>
<dbReference type="EMBL" id="BAABJP010000067">
    <property type="protein sequence ID" value="GAA5175579.1"/>
    <property type="molecule type" value="Genomic_DNA"/>
</dbReference>
<feature type="domain" description="STAS" evidence="2">
    <location>
        <begin position="195"/>
        <end position="277"/>
    </location>
</feature>
<feature type="region of interest" description="Disordered" evidence="1">
    <location>
        <begin position="291"/>
        <end position="316"/>
    </location>
</feature>
<gene>
    <name evidence="3" type="ORF">GCM10023321_81910</name>
</gene>
<protein>
    <recommendedName>
        <fullName evidence="2">STAS domain-containing protein</fullName>
    </recommendedName>
</protein>
<dbReference type="InterPro" id="IPR025847">
    <property type="entry name" value="MEDS_domain"/>
</dbReference>
<reference evidence="4" key="1">
    <citation type="journal article" date="2019" name="Int. J. Syst. Evol. Microbiol.">
        <title>The Global Catalogue of Microorganisms (GCM) 10K type strain sequencing project: providing services to taxonomists for standard genome sequencing and annotation.</title>
        <authorList>
            <consortium name="The Broad Institute Genomics Platform"/>
            <consortium name="The Broad Institute Genome Sequencing Center for Infectious Disease"/>
            <person name="Wu L."/>
            <person name="Ma J."/>
        </authorList>
    </citation>
    <scope>NUCLEOTIDE SEQUENCE [LARGE SCALE GENOMIC DNA]</scope>
    <source>
        <strain evidence="4">JCM 18303</strain>
    </source>
</reference>
<evidence type="ECO:0000259" key="2">
    <source>
        <dbReference type="PROSITE" id="PS50801"/>
    </source>
</evidence>
<feature type="compositionally biased region" description="Acidic residues" evidence="1">
    <location>
        <begin position="296"/>
        <end position="310"/>
    </location>
</feature>
<evidence type="ECO:0000256" key="1">
    <source>
        <dbReference type="SAM" id="MobiDB-lite"/>
    </source>
</evidence>
<comment type="caution">
    <text evidence="3">The sequence shown here is derived from an EMBL/GenBank/DDBJ whole genome shotgun (WGS) entry which is preliminary data.</text>
</comment>
<dbReference type="Gene3D" id="3.30.750.24">
    <property type="entry name" value="STAS domain"/>
    <property type="match status" value="1"/>
</dbReference>
<dbReference type="Pfam" id="PF01740">
    <property type="entry name" value="STAS"/>
    <property type="match status" value="1"/>
</dbReference>
<dbReference type="Pfam" id="PF14417">
    <property type="entry name" value="MEDS"/>
    <property type="match status" value="1"/>
</dbReference>
<dbReference type="InterPro" id="IPR002645">
    <property type="entry name" value="STAS_dom"/>
</dbReference>
<organism evidence="3 4">
    <name type="scientific">Pseudonocardia eucalypti</name>
    <dbReference type="NCBI Taxonomy" id="648755"/>
    <lineage>
        <taxon>Bacteria</taxon>
        <taxon>Bacillati</taxon>
        <taxon>Actinomycetota</taxon>
        <taxon>Actinomycetes</taxon>
        <taxon>Pseudonocardiales</taxon>
        <taxon>Pseudonocardiaceae</taxon>
        <taxon>Pseudonocardia</taxon>
    </lineage>
</organism>
<dbReference type="SUPFAM" id="SSF52091">
    <property type="entry name" value="SpoIIaa-like"/>
    <property type="match status" value="1"/>
</dbReference>
<name>A0ABP9RDA1_9PSEU</name>